<organism evidence="1 2">
    <name type="scientific">Flavobacterium branchiarum</name>
    <dbReference type="NCBI Taxonomy" id="1114870"/>
    <lineage>
        <taxon>Bacteria</taxon>
        <taxon>Pseudomonadati</taxon>
        <taxon>Bacteroidota</taxon>
        <taxon>Flavobacteriia</taxon>
        <taxon>Flavobacteriales</taxon>
        <taxon>Flavobacteriaceae</taxon>
        <taxon>Flavobacterium</taxon>
    </lineage>
</organism>
<protein>
    <submittedName>
        <fullName evidence="1">RHS repeat domain-containing protein</fullName>
    </submittedName>
</protein>
<dbReference type="Gene3D" id="2.180.10.10">
    <property type="entry name" value="RHS repeat-associated core"/>
    <property type="match status" value="1"/>
</dbReference>
<dbReference type="EMBL" id="JBHMEX010000026">
    <property type="protein sequence ID" value="MFB9063900.1"/>
    <property type="molecule type" value="Genomic_DNA"/>
</dbReference>
<evidence type="ECO:0000313" key="2">
    <source>
        <dbReference type="Proteomes" id="UP001589589"/>
    </source>
</evidence>
<comment type="caution">
    <text evidence="1">The sequence shown here is derived from an EMBL/GenBank/DDBJ whole genome shotgun (WGS) entry which is preliminary data.</text>
</comment>
<dbReference type="NCBIfam" id="TIGR03696">
    <property type="entry name" value="Rhs_assc_core"/>
    <property type="match status" value="1"/>
</dbReference>
<dbReference type="InterPro" id="IPR050708">
    <property type="entry name" value="T6SS_VgrG/RHS"/>
</dbReference>
<dbReference type="InterPro" id="IPR022385">
    <property type="entry name" value="Rhs_assc_core"/>
</dbReference>
<keyword evidence="2" id="KW-1185">Reference proteome</keyword>
<name>A0ABV5FK31_9FLAO</name>
<dbReference type="RefSeq" id="WP_290262265.1">
    <property type="nucleotide sequence ID" value="NZ_JAUFQQ010000003.1"/>
</dbReference>
<gene>
    <name evidence="1" type="ORF">ACFFUQ_07670</name>
</gene>
<reference evidence="1 2" key="1">
    <citation type="submission" date="2024-09" db="EMBL/GenBank/DDBJ databases">
        <authorList>
            <person name="Sun Q."/>
            <person name="Mori K."/>
        </authorList>
    </citation>
    <scope>NUCLEOTIDE SEQUENCE [LARGE SCALE GENOMIC DNA]</scope>
    <source>
        <strain evidence="1 2">CECT 7908</strain>
    </source>
</reference>
<proteinExistence type="predicted"/>
<accession>A0ABV5FK31</accession>
<evidence type="ECO:0000313" key="1">
    <source>
        <dbReference type="EMBL" id="MFB9063900.1"/>
    </source>
</evidence>
<dbReference type="PANTHER" id="PTHR32305">
    <property type="match status" value="1"/>
</dbReference>
<sequence>MAYLPFGEVLFEEHSSSFSSPNLFNGKELDRETNMTYYSARYLDMKTSLWLNVDPLAEKMSNYGAYVFSFNNPIGFIDPDGNEPKPVFNGLSNVLNVLSGKKWIPYMSKTIKESEWNFSWGRGFYKQTSCRTGECADYSRLQVNEGSSGKYTAVGSKNRMDMYVKKGGDTSKLNLQKGINTIIENLKEGKAVMGGVMYDSNKNTGNPNSATNHYITIVGMGRDKDGAYFSYYDNYAGEGHKEQTKENVGTDIVLNKFRLSQTKDGTYYFSDGADGTIPYNQNKKVEIGNQNKQPARYILTEIRDNK</sequence>
<dbReference type="PANTHER" id="PTHR32305:SF15">
    <property type="entry name" value="PROTEIN RHSA-RELATED"/>
    <property type="match status" value="1"/>
</dbReference>
<dbReference type="Proteomes" id="UP001589589">
    <property type="component" value="Unassembled WGS sequence"/>
</dbReference>